<dbReference type="InterPro" id="IPR005248">
    <property type="entry name" value="NadD/NMNAT"/>
</dbReference>
<dbReference type="GO" id="GO:0016779">
    <property type="term" value="F:nucleotidyltransferase activity"/>
    <property type="evidence" value="ECO:0007669"/>
    <property type="project" value="UniProtKB-KW"/>
</dbReference>
<gene>
    <name evidence="8" type="ORF">DBRI1063_LOCUS21103</name>
</gene>
<organism evidence="8">
    <name type="scientific">Ditylum brightwellii</name>
    <dbReference type="NCBI Taxonomy" id="49249"/>
    <lineage>
        <taxon>Eukaryota</taxon>
        <taxon>Sar</taxon>
        <taxon>Stramenopiles</taxon>
        <taxon>Ochrophyta</taxon>
        <taxon>Bacillariophyta</taxon>
        <taxon>Mediophyceae</taxon>
        <taxon>Lithodesmiophycidae</taxon>
        <taxon>Lithodesmiales</taxon>
        <taxon>Lithodesmiaceae</taxon>
        <taxon>Ditylum</taxon>
    </lineage>
</organism>
<evidence type="ECO:0000256" key="2">
    <source>
        <dbReference type="ARBA" id="ARBA00022642"/>
    </source>
</evidence>
<keyword evidence="3" id="KW-0808">Transferase</keyword>
<keyword evidence="5" id="KW-0547">Nucleotide-binding</keyword>
<keyword evidence="7" id="KW-0520">NAD</keyword>
<name>A0A7S1ZUT8_9STRA</name>
<comment type="pathway">
    <text evidence="1">Cofactor biosynthesis; NAD(+) biosynthesis.</text>
</comment>
<keyword evidence="6" id="KW-0067">ATP-binding</keyword>
<dbReference type="InterPro" id="IPR014729">
    <property type="entry name" value="Rossmann-like_a/b/a_fold"/>
</dbReference>
<dbReference type="Gene3D" id="3.40.50.620">
    <property type="entry name" value="HUPs"/>
    <property type="match status" value="1"/>
</dbReference>
<dbReference type="PANTHER" id="PTHR39321">
    <property type="entry name" value="NICOTINATE-NUCLEOTIDE ADENYLYLTRANSFERASE-RELATED"/>
    <property type="match status" value="1"/>
</dbReference>
<keyword evidence="2" id="KW-0662">Pyridine nucleotide biosynthesis</keyword>
<evidence type="ECO:0000256" key="1">
    <source>
        <dbReference type="ARBA" id="ARBA00004790"/>
    </source>
</evidence>
<dbReference type="AlphaFoldDB" id="A0A7S1ZUT8"/>
<protein>
    <recommendedName>
        <fullName evidence="9">Nicotinamide-nucleotide adenylyltransferase</fullName>
    </recommendedName>
</protein>
<sequence>MTTTANDNNNNKRQVILFGTSADPPTGLGGHTGIVTHLSSLEGGYDEIRVLPVYQHMFANKRGKQVPYEDRMEMCRLSFQGIPKVKVSNIEQVCFDEIVKQQQQEQNEKEEITKIPPSIRVGTADILDHLLSIEPNTDFSLVLGSDTFMDLTAWKWRRSKDVVNLVGGRILVIHRMVESVDNDEIRKILEERVDRLNQELCQQTDKDNESDIAENSVQIIEIPSLSSVSSSFVRTSVDESSLIKENGMLMPSVLEYIKKKNMYGFAPLVAANEEM</sequence>
<evidence type="ECO:0000256" key="4">
    <source>
        <dbReference type="ARBA" id="ARBA00022695"/>
    </source>
</evidence>
<accession>A0A7S1ZUT8</accession>
<proteinExistence type="predicted"/>
<evidence type="ECO:0000313" key="8">
    <source>
        <dbReference type="EMBL" id="CAD9349743.1"/>
    </source>
</evidence>
<dbReference type="GO" id="GO:0009435">
    <property type="term" value="P:NAD+ biosynthetic process"/>
    <property type="evidence" value="ECO:0007669"/>
    <property type="project" value="InterPro"/>
</dbReference>
<dbReference type="GO" id="GO:0005524">
    <property type="term" value="F:ATP binding"/>
    <property type="evidence" value="ECO:0007669"/>
    <property type="project" value="UniProtKB-KW"/>
</dbReference>
<reference evidence="8" key="1">
    <citation type="submission" date="2021-01" db="EMBL/GenBank/DDBJ databases">
        <authorList>
            <person name="Corre E."/>
            <person name="Pelletier E."/>
            <person name="Niang G."/>
            <person name="Scheremetjew M."/>
            <person name="Finn R."/>
            <person name="Kale V."/>
            <person name="Holt S."/>
            <person name="Cochrane G."/>
            <person name="Meng A."/>
            <person name="Brown T."/>
            <person name="Cohen L."/>
        </authorList>
    </citation>
    <scope>NUCLEOTIDE SEQUENCE</scope>
    <source>
        <strain evidence="8">Pop2</strain>
    </source>
</reference>
<evidence type="ECO:0000256" key="7">
    <source>
        <dbReference type="ARBA" id="ARBA00023027"/>
    </source>
</evidence>
<keyword evidence="4" id="KW-0548">Nucleotidyltransferase</keyword>
<evidence type="ECO:0000256" key="3">
    <source>
        <dbReference type="ARBA" id="ARBA00022679"/>
    </source>
</evidence>
<dbReference type="EMBL" id="HBGN01032646">
    <property type="protein sequence ID" value="CAD9349743.1"/>
    <property type="molecule type" value="Transcribed_RNA"/>
</dbReference>
<evidence type="ECO:0000256" key="5">
    <source>
        <dbReference type="ARBA" id="ARBA00022741"/>
    </source>
</evidence>
<evidence type="ECO:0008006" key="9">
    <source>
        <dbReference type="Google" id="ProtNLM"/>
    </source>
</evidence>
<dbReference type="SUPFAM" id="SSF52374">
    <property type="entry name" value="Nucleotidylyl transferase"/>
    <property type="match status" value="1"/>
</dbReference>
<dbReference type="PANTHER" id="PTHR39321:SF3">
    <property type="entry name" value="PHOSPHOPANTETHEINE ADENYLYLTRANSFERASE"/>
    <property type="match status" value="1"/>
</dbReference>
<evidence type="ECO:0000256" key="6">
    <source>
        <dbReference type="ARBA" id="ARBA00022840"/>
    </source>
</evidence>